<evidence type="ECO:0000313" key="3">
    <source>
        <dbReference type="Proteomes" id="UP000463883"/>
    </source>
</evidence>
<protein>
    <submittedName>
        <fullName evidence="2">DUF2149 domain-containing protein</fullName>
    </submittedName>
</protein>
<proteinExistence type="predicted"/>
<organism evidence="2 3">
    <name type="scientific">Aminipila terrae</name>
    <dbReference type="NCBI Taxonomy" id="2697030"/>
    <lineage>
        <taxon>Bacteria</taxon>
        <taxon>Bacillati</taxon>
        <taxon>Bacillota</taxon>
        <taxon>Clostridia</taxon>
        <taxon>Peptostreptococcales</taxon>
        <taxon>Anaerovoracaceae</taxon>
        <taxon>Aminipila</taxon>
    </lineage>
</organism>
<keyword evidence="1" id="KW-0812">Transmembrane</keyword>
<dbReference type="KEGG" id="amic:Ami3637_02005"/>
<keyword evidence="1" id="KW-1133">Transmembrane helix</keyword>
<sequence>MDGVANLVDIMLVFSCGLMVSLVLNWNVDLSKVSDIITKEDLMQVKNLDQAIENGTLSEDYNSKGFVYEDPKTGKMYIVKK</sequence>
<dbReference type="EMBL" id="CP047591">
    <property type="protein sequence ID" value="QHI73872.1"/>
    <property type="molecule type" value="Genomic_DNA"/>
</dbReference>
<dbReference type="Proteomes" id="UP000463883">
    <property type="component" value="Chromosome"/>
</dbReference>
<dbReference type="InterPro" id="IPR018676">
    <property type="entry name" value="DUF2149"/>
</dbReference>
<reference evidence="2 3" key="1">
    <citation type="submission" date="2020-01" db="EMBL/GenBank/DDBJ databases">
        <title>Genomic analysis of Aminipila sp. CBA3637.</title>
        <authorList>
            <person name="Kim Y.B."/>
            <person name="Roh S.W."/>
        </authorList>
    </citation>
    <scope>NUCLEOTIDE SEQUENCE [LARGE SCALE GENOMIC DNA]</scope>
    <source>
        <strain evidence="2 3">CBA3637</strain>
    </source>
</reference>
<evidence type="ECO:0000313" key="2">
    <source>
        <dbReference type="EMBL" id="QHI73872.1"/>
    </source>
</evidence>
<keyword evidence="1" id="KW-0472">Membrane</keyword>
<dbReference type="AlphaFoldDB" id="A0A6P1MIH8"/>
<keyword evidence="3" id="KW-1185">Reference proteome</keyword>
<gene>
    <name evidence="2" type="ORF">Ami3637_02005</name>
</gene>
<feature type="transmembrane region" description="Helical" evidence="1">
    <location>
        <begin position="6"/>
        <end position="26"/>
    </location>
</feature>
<dbReference type="Pfam" id="PF09919">
    <property type="entry name" value="DUF2149"/>
    <property type="match status" value="1"/>
</dbReference>
<evidence type="ECO:0000256" key="1">
    <source>
        <dbReference type="SAM" id="Phobius"/>
    </source>
</evidence>
<accession>A0A6P1MIH8</accession>
<name>A0A6P1MIH8_9FIRM</name>